<dbReference type="SUPFAM" id="SSF46785">
    <property type="entry name" value="Winged helix' DNA-binding domain"/>
    <property type="match status" value="1"/>
</dbReference>
<dbReference type="EMBL" id="BJTG01000004">
    <property type="protein sequence ID" value="GEJ57133.1"/>
    <property type="molecule type" value="Genomic_DNA"/>
</dbReference>
<dbReference type="SMART" id="SM00347">
    <property type="entry name" value="HTH_MARR"/>
    <property type="match status" value="1"/>
</dbReference>
<organism evidence="2 3">
    <name type="scientific">Anaeromyxobacter diazotrophicus</name>
    <dbReference type="NCBI Taxonomy" id="2590199"/>
    <lineage>
        <taxon>Bacteria</taxon>
        <taxon>Pseudomonadati</taxon>
        <taxon>Myxococcota</taxon>
        <taxon>Myxococcia</taxon>
        <taxon>Myxococcales</taxon>
        <taxon>Cystobacterineae</taxon>
        <taxon>Anaeromyxobacteraceae</taxon>
        <taxon>Anaeromyxobacter</taxon>
    </lineage>
</organism>
<gene>
    <name evidence="2" type="ORF">AMYX_18740</name>
</gene>
<dbReference type="InterPro" id="IPR036388">
    <property type="entry name" value="WH-like_DNA-bd_sf"/>
</dbReference>
<evidence type="ECO:0000313" key="3">
    <source>
        <dbReference type="Proteomes" id="UP000503640"/>
    </source>
</evidence>
<dbReference type="PRINTS" id="PR00598">
    <property type="entry name" value="HTHMARR"/>
</dbReference>
<feature type="domain" description="HTH marR-type" evidence="1">
    <location>
        <begin position="20"/>
        <end position="156"/>
    </location>
</feature>
<dbReference type="InterPro" id="IPR036390">
    <property type="entry name" value="WH_DNA-bd_sf"/>
</dbReference>
<dbReference type="Proteomes" id="UP000503640">
    <property type="component" value="Unassembled WGS sequence"/>
</dbReference>
<dbReference type="GO" id="GO:0006950">
    <property type="term" value="P:response to stress"/>
    <property type="evidence" value="ECO:0007669"/>
    <property type="project" value="TreeGrafter"/>
</dbReference>
<dbReference type="AlphaFoldDB" id="A0A7I9VL43"/>
<dbReference type="GO" id="GO:0003700">
    <property type="term" value="F:DNA-binding transcription factor activity"/>
    <property type="evidence" value="ECO:0007669"/>
    <property type="project" value="InterPro"/>
</dbReference>
<keyword evidence="3" id="KW-1185">Reference proteome</keyword>
<protein>
    <recommendedName>
        <fullName evidence="1">HTH marR-type domain-containing protein</fullName>
    </recommendedName>
</protein>
<dbReference type="PROSITE" id="PS50995">
    <property type="entry name" value="HTH_MARR_2"/>
    <property type="match status" value="1"/>
</dbReference>
<accession>A0A7I9VL43</accession>
<dbReference type="Gene3D" id="1.10.10.10">
    <property type="entry name" value="Winged helix-like DNA-binding domain superfamily/Winged helix DNA-binding domain"/>
    <property type="match status" value="1"/>
</dbReference>
<dbReference type="Pfam" id="PF12802">
    <property type="entry name" value="MarR_2"/>
    <property type="match status" value="1"/>
</dbReference>
<comment type="caution">
    <text evidence="2">The sequence shown here is derived from an EMBL/GenBank/DDBJ whole genome shotgun (WGS) entry which is preliminary data.</text>
</comment>
<dbReference type="InterPro" id="IPR039422">
    <property type="entry name" value="MarR/SlyA-like"/>
</dbReference>
<reference evidence="3" key="1">
    <citation type="journal article" date="2020" name="Appl. Environ. Microbiol.">
        <title>Diazotrophic Anaeromyxobacter Isolates from Soils.</title>
        <authorList>
            <person name="Masuda Y."/>
            <person name="Yamanaka H."/>
            <person name="Xu Z.X."/>
            <person name="Shiratori Y."/>
            <person name="Aono T."/>
            <person name="Amachi S."/>
            <person name="Senoo K."/>
            <person name="Itoh H."/>
        </authorList>
    </citation>
    <scope>NUCLEOTIDE SEQUENCE [LARGE SCALE GENOMIC DNA]</scope>
    <source>
        <strain evidence="3">R267</strain>
    </source>
</reference>
<dbReference type="PANTHER" id="PTHR33164:SF43">
    <property type="entry name" value="HTH-TYPE TRANSCRIPTIONAL REPRESSOR YETL"/>
    <property type="match status" value="1"/>
</dbReference>
<evidence type="ECO:0000259" key="1">
    <source>
        <dbReference type="PROSITE" id="PS50995"/>
    </source>
</evidence>
<dbReference type="RefSeq" id="WP_176064619.1">
    <property type="nucleotide sequence ID" value="NZ_BJTG01000004.1"/>
</dbReference>
<proteinExistence type="predicted"/>
<name>A0A7I9VL43_9BACT</name>
<dbReference type="PANTHER" id="PTHR33164">
    <property type="entry name" value="TRANSCRIPTIONAL REGULATOR, MARR FAMILY"/>
    <property type="match status" value="1"/>
</dbReference>
<dbReference type="InterPro" id="IPR000835">
    <property type="entry name" value="HTH_MarR-typ"/>
</dbReference>
<evidence type="ECO:0000313" key="2">
    <source>
        <dbReference type="EMBL" id="GEJ57133.1"/>
    </source>
</evidence>
<sequence length="171" mass="18690">MSAPRRHAPPDDLGAEFGPALSFLRALWELNHTLESASRAMKRHLGVTGPERLFIRIVGQIPGITPAAVAEILHLDRSSVTPLLKRVERRRLVRRDRDAADGRSFHLTLTPAGERIDALQTGTIEAAVGAAIAATAARDVDVTARTLGHVAGRLRASAARTRRRAPRRRPR</sequence>